<gene>
    <name evidence="3" type="ORF">CFK39_14175</name>
</gene>
<reference evidence="4" key="1">
    <citation type="submission" date="2017-07" db="EMBL/GenBank/DDBJ databases">
        <title>Brachybacterium sp. VR2415.</title>
        <authorList>
            <person name="Tak E.J."/>
            <person name="Bae J.-W."/>
        </authorList>
    </citation>
    <scope>NUCLEOTIDE SEQUENCE [LARGE SCALE GENOMIC DNA]</scope>
    <source>
        <strain evidence="4">VR2415</strain>
    </source>
</reference>
<feature type="transmembrane region" description="Helical" evidence="2">
    <location>
        <begin position="31"/>
        <end position="52"/>
    </location>
</feature>
<keyword evidence="2" id="KW-0472">Membrane</keyword>
<dbReference type="OrthoDB" id="4793952at2"/>
<sequence>MSNQHATGAPRAQTHEDENVTSKGNSLGLSIVLFVVFFGLFGGGLYVMGLISMDDPSVLTFCGGLAMCLIALFGTFDLVPRFLNK</sequence>
<evidence type="ECO:0000313" key="4">
    <source>
        <dbReference type="Proteomes" id="UP000198398"/>
    </source>
</evidence>
<protein>
    <submittedName>
        <fullName evidence="3">Uncharacterized protein</fullName>
    </submittedName>
</protein>
<dbReference type="EMBL" id="CP022316">
    <property type="protein sequence ID" value="ASK66764.1"/>
    <property type="molecule type" value="Genomic_DNA"/>
</dbReference>
<keyword evidence="2" id="KW-1133">Transmembrane helix</keyword>
<dbReference type="KEGG" id="brv:CFK39_14175"/>
<evidence type="ECO:0000313" key="3">
    <source>
        <dbReference type="EMBL" id="ASK66764.1"/>
    </source>
</evidence>
<keyword evidence="2" id="KW-0812">Transmembrane</keyword>
<evidence type="ECO:0000256" key="2">
    <source>
        <dbReference type="SAM" id="Phobius"/>
    </source>
</evidence>
<dbReference type="Proteomes" id="UP000198398">
    <property type="component" value="Chromosome"/>
</dbReference>
<organism evidence="3 4">
    <name type="scientific">Brachybacterium avium</name>
    <dbReference type="NCBI Taxonomy" id="2017485"/>
    <lineage>
        <taxon>Bacteria</taxon>
        <taxon>Bacillati</taxon>
        <taxon>Actinomycetota</taxon>
        <taxon>Actinomycetes</taxon>
        <taxon>Micrococcales</taxon>
        <taxon>Dermabacteraceae</taxon>
        <taxon>Brachybacterium</taxon>
    </lineage>
</organism>
<feature type="transmembrane region" description="Helical" evidence="2">
    <location>
        <begin position="58"/>
        <end position="79"/>
    </location>
</feature>
<name>A0A220UEV5_9MICO</name>
<feature type="region of interest" description="Disordered" evidence="1">
    <location>
        <begin position="1"/>
        <end position="22"/>
    </location>
</feature>
<keyword evidence="4" id="KW-1185">Reference proteome</keyword>
<dbReference type="RefSeq" id="WP_089066000.1">
    <property type="nucleotide sequence ID" value="NZ_CP022316.1"/>
</dbReference>
<dbReference type="AlphaFoldDB" id="A0A220UEV5"/>
<accession>A0A220UEV5</accession>
<evidence type="ECO:0000256" key="1">
    <source>
        <dbReference type="SAM" id="MobiDB-lite"/>
    </source>
</evidence>
<proteinExistence type="predicted"/>